<feature type="domain" description="Peptidase S12 Pab87-related C-terminal" evidence="3">
    <location>
        <begin position="424"/>
        <end position="502"/>
    </location>
</feature>
<dbReference type="PANTHER" id="PTHR46825:SF15">
    <property type="entry name" value="BETA-LACTAMASE-RELATED DOMAIN-CONTAINING PROTEIN"/>
    <property type="match status" value="1"/>
</dbReference>
<dbReference type="GO" id="GO:0008800">
    <property type="term" value="F:beta-lactamase activity"/>
    <property type="evidence" value="ECO:0007669"/>
    <property type="project" value="InterPro"/>
</dbReference>
<evidence type="ECO:0000259" key="4">
    <source>
        <dbReference type="Pfam" id="PF13354"/>
    </source>
</evidence>
<dbReference type="EMBL" id="SUME01000002">
    <property type="protein sequence ID" value="TJZ62009.1"/>
    <property type="molecule type" value="Genomic_DNA"/>
</dbReference>
<dbReference type="GO" id="GO:0030655">
    <property type="term" value="P:beta-lactam antibiotic catabolic process"/>
    <property type="evidence" value="ECO:0007669"/>
    <property type="project" value="InterPro"/>
</dbReference>
<dbReference type="Pfam" id="PF13354">
    <property type="entry name" value="Beta-lactamase2"/>
    <property type="match status" value="1"/>
</dbReference>
<evidence type="ECO:0000259" key="2">
    <source>
        <dbReference type="Pfam" id="PF00144"/>
    </source>
</evidence>
<feature type="domain" description="Beta-lactamase-related" evidence="2">
    <location>
        <begin position="35"/>
        <end position="373"/>
    </location>
</feature>
<dbReference type="InterPro" id="IPR050491">
    <property type="entry name" value="AmpC-like"/>
</dbReference>
<dbReference type="Gene3D" id="2.40.128.600">
    <property type="match status" value="1"/>
</dbReference>
<dbReference type="Pfam" id="PF11954">
    <property type="entry name" value="DUF3471"/>
    <property type="match status" value="1"/>
</dbReference>
<keyword evidence="6" id="KW-1185">Reference proteome</keyword>
<feature type="chain" id="PRO_5020547213" evidence="1">
    <location>
        <begin position="25"/>
        <end position="805"/>
    </location>
</feature>
<protein>
    <submittedName>
        <fullName evidence="5">DUF3471 domain-containing protein</fullName>
    </submittedName>
</protein>
<gene>
    <name evidence="5" type="ORF">FAZ15_05715</name>
</gene>
<evidence type="ECO:0000259" key="3">
    <source>
        <dbReference type="Pfam" id="PF11954"/>
    </source>
</evidence>
<proteinExistence type="predicted"/>
<keyword evidence="1" id="KW-0732">Signal</keyword>
<dbReference type="OrthoDB" id="1522765at2"/>
<evidence type="ECO:0000313" key="6">
    <source>
        <dbReference type="Proteomes" id="UP000306808"/>
    </source>
</evidence>
<accession>A0A4U0P445</accession>
<dbReference type="AlphaFoldDB" id="A0A4U0P445"/>
<dbReference type="SUPFAM" id="SSF56601">
    <property type="entry name" value="beta-lactamase/transpeptidase-like"/>
    <property type="match status" value="2"/>
</dbReference>
<organism evidence="5 6">
    <name type="scientific">Sphingobacterium olei</name>
    <dbReference type="NCBI Taxonomy" id="2571155"/>
    <lineage>
        <taxon>Bacteria</taxon>
        <taxon>Pseudomonadati</taxon>
        <taxon>Bacteroidota</taxon>
        <taxon>Sphingobacteriia</taxon>
        <taxon>Sphingobacteriales</taxon>
        <taxon>Sphingobacteriaceae</taxon>
        <taxon>Sphingobacterium</taxon>
    </lineage>
</organism>
<dbReference type="RefSeq" id="WP_136900354.1">
    <property type="nucleotide sequence ID" value="NZ_SUME01000002.1"/>
</dbReference>
<evidence type="ECO:0000256" key="1">
    <source>
        <dbReference type="SAM" id="SignalP"/>
    </source>
</evidence>
<name>A0A4U0P445_9SPHI</name>
<comment type="caution">
    <text evidence="5">The sequence shown here is derived from an EMBL/GenBank/DDBJ whole genome shotgun (WGS) entry which is preliminary data.</text>
</comment>
<evidence type="ECO:0000313" key="5">
    <source>
        <dbReference type="EMBL" id="TJZ62009.1"/>
    </source>
</evidence>
<dbReference type="InterPro" id="IPR021860">
    <property type="entry name" value="Peptidase_S12_Pab87-rel_C"/>
</dbReference>
<dbReference type="InterPro" id="IPR012338">
    <property type="entry name" value="Beta-lactam/transpept-like"/>
</dbReference>
<sequence length="805" mass="89923">MNTSRLRKSLMLLFCSISVSFAMAQDPDLPPDLDEYINRVLEEFNVPGVGVGIVKDGKVLMTKGYGVKRMGSPDPVDENTLFTIASNSKAFTATALAMLVEEGKLGWEDPVTKYLPYLKFSDDYVTTHLTVRDLLVHHSGLPAYANDFLLFPPSTFSRRELLEKLKDVPLAHDFRSVYAYDNILYVAAGELVEAVSGMSWEDFVKVRIFDKVGMHNSINRYSTLKKQPNIAYAHTRRNGKLRVVENYFESNIGDNGNPAGGIASSAVDMSNWLITQLDSGRTPNNGRIFKPTATRELWKIVRTMPISKEPEWLKPNQKHFYGYALGFRTYDYRGEQVVGHGGLLTGFVSQIAMVPEKRLGVVVLTNQLSSGAYWAIINQVLDYYLGAESFDWIAGYKKQLDRSQGRADSTEHADKKVVPDPMLKRSLPLADYVGVYRDDLFGRVTVSMVSDSALRLDFVKSPQYCGTLHYFHGDMFRLVYDNPDRGEGPFLTFVLNADKSIREGRFVGERSGGQGTLGRVALTPDKRAILDTADLKSRIQKTLAKQPEGRFAYAFMDLQTGEQLSLNAHELFHAASTMKTPVMVETFKQAAEGKFSLSDSITVYNQFKSIVDKSKFSLPANTDSEGDLYVRVGTKITRHDLIFRMITESSNLATNIVIDQVGAKNVMKTMKSIGANDIQVLRGVEDTKAFQKGMNNQVTAYDLMLIFERIAKGTMVNTEASKAMIDILKKQKFNSVIPAQLPKDVQVAHKTGSIAGIFHDSGIVYLPNGRAYVLVLLSADVKDNAVKKTLANVSLQFYDYMKNKE</sequence>
<dbReference type="PANTHER" id="PTHR46825">
    <property type="entry name" value="D-ALANYL-D-ALANINE-CARBOXYPEPTIDASE/ENDOPEPTIDASE AMPH"/>
    <property type="match status" value="1"/>
</dbReference>
<dbReference type="Pfam" id="PF00144">
    <property type="entry name" value="Beta-lactamase"/>
    <property type="match status" value="1"/>
</dbReference>
<dbReference type="InterPro" id="IPR001466">
    <property type="entry name" value="Beta-lactam-related"/>
</dbReference>
<reference evidence="5 6" key="1">
    <citation type="submission" date="2019-04" db="EMBL/GenBank/DDBJ databases">
        <title>Sphingobacterium olei sp. nov., isolated from oil-contaminated soil.</title>
        <authorList>
            <person name="Liu B."/>
        </authorList>
    </citation>
    <scope>NUCLEOTIDE SEQUENCE [LARGE SCALE GENOMIC DNA]</scope>
    <source>
        <strain evidence="5 6">HAL-9</strain>
    </source>
</reference>
<dbReference type="Gene3D" id="3.40.710.10">
    <property type="entry name" value="DD-peptidase/beta-lactamase superfamily"/>
    <property type="match status" value="2"/>
</dbReference>
<dbReference type="Proteomes" id="UP000306808">
    <property type="component" value="Unassembled WGS sequence"/>
</dbReference>
<dbReference type="InterPro" id="IPR045155">
    <property type="entry name" value="Beta-lactam_cat"/>
</dbReference>
<feature type="signal peptide" evidence="1">
    <location>
        <begin position="1"/>
        <end position="24"/>
    </location>
</feature>
<feature type="domain" description="Beta-lactamase class A catalytic" evidence="4">
    <location>
        <begin position="554"/>
        <end position="777"/>
    </location>
</feature>